<dbReference type="PROSITE" id="PS50006">
    <property type="entry name" value="FHA_DOMAIN"/>
    <property type="match status" value="1"/>
</dbReference>
<keyword evidence="6" id="KW-1185">Reference proteome</keyword>
<dbReference type="InterPro" id="IPR000253">
    <property type="entry name" value="FHA_dom"/>
</dbReference>
<feature type="transmembrane region" description="Helical" evidence="3">
    <location>
        <begin position="6"/>
        <end position="27"/>
    </location>
</feature>
<evidence type="ECO:0000313" key="5">
    <source>
        <dbReference type="EMBL" id="NHC16402.1"/>
    </source>
</evidence>
<feature type="domain" description="FHA" evidence="4">
    <location>
        <begin position="93"/>
        <end position="142"/>
    </location>
</feature>
<keyword evidence="3" id="KW-0812">Transmembrane</keyword>
<evidence type="ECO:0000256" key="2">
    <source>
        <dbReference type="SAM" id="MobiDB-lite"/>
    </source>
</evidence>
<reference evidence="5 6" key="1">
    <citation type="submission" date="2020-03" db="EMBL/GenBank/DDBJ databases">
        <title>Two novel Motilibacter sp.</title>
        <authorList>
            <person name="Liu S."/>
        </authorList>
    </citation>
    <scope>NUCLEOTIDE SEQUENCE [LARGE SCALE GENOMIC DNA]</scope>
    <source>
        <strain evidence="5 6">E257</strain>
    </source>
</reference>
<evidence type="ECO:0000256" key="3">
    <source>
        <dbReference type="SAM" id="Phobius"/>
    </source>
</evidence>
<keyword evidence="3" id="KW-0472">Membrane</keyword>
<dbReference type="Pfam" id="PF00498">
    <property type="entry name" value="FHA"/>
    <property type="match status" value="1"/>
</dbReference>
<keyword evidence="3" id="KW-1133">Transmembrane helix</keyword>
<accession>A0ABX0H003</accession>
<evidence type="ECO:0000256" key="1">
    <source>
        <dbReference type="ARBA" id="ARBA00022553"/>
    </source>
</evidence>
<dbReference type="InterPro" id="IPR008984">
    <property type="entry name" value="SMAD_FHA_dom_sf"/>
</dbReference>
<evidence type="ECO:0000259" key="4">
    <source>
        <dbReference type="PROSITE" id="PS50006"/>
    </source>
</evidence>
<dbReference type="SMART" id="SM00240">
    <property type="entry name" value="FHA"/>
    <property type="match status" value="1"/>
</dbReference>
<feature type="compositionally biased region" description="Low complexity" evidence="2">
    <location>
        <begin position="44"/>
        <end position="61"/>
    </location>
</feature>
<protein>
    <submittedName>
        <fullName evidence="5">FHA domain-containing protein</fullName>
    </submittedName>
</protein>
<dbReference type="EMBL" id="JAANNP010000157">
    <property type="protein sequence ID" value="NHC16402.1"/>
    <property type="molecule type" value="Genomic_DNA"/>
</dbReference>
<proteinExistence type="predicted"/>
<dbReference type="RefSeq" id="WP_166284846.1">
    <property type="nucleotide sequence ID" value="NZ_JAANNP010000157.1"/>
</dbReference>
<name>A0ABX0H003_9ACTN</name>
<gene>
    <name evidence="5" type="ORF">G9H71_21685</name>
</gene>
<comment type="caution">
    <text evidence="5">The sequence shown here is derived from an EMBL/GenBank/DDBJ whole genome shotgun (WGS) entry which is preliminary data.</text>
</comment>
<dbReference type="Gene3D" id="2.60.200.20">
    <property type="match status" value="1"/>
</dbReference>
<keyword evidence="1" id="KW-0597">Phosphoprotein</keyword>
<dbReference type="InterPro" id="IPR050923">
    <property type="entry name" value="Cell_Proc_Reg/RNA_Proc"/>
</dbReference>
<sequence length="165" mass="17519">MSGLTLGVIKLGFLAVLWVFVLTTVTVMRSDLFGTRLGQRLPRGAKAQSKSAGRAAAAAPKRPSRPRRGEPGTLVVTQGALAGTTVQLGGTPVTVGRSSDNTIVLEDDYASGHHARFFGQDGQWYVEDLGSTNGTYVEREKATGPTAVRIGTPVRVGRTVLELRK</sequence>
<dbReference type="PANTHER" id="PTHR23308">
    <property type="entry name" value="NUCLEAR INHIBITOR OF PROTEIN PHOSPHATASE-1"/>
    <property type="match status" value="1"/>
</dbReference>
<organism evidence="5 6">
    <name type="scientific">Motilibacter deserti</name>
    <dbReference type="NCBI Taxonomy" id="2714956"/>
    <lineage>
        <taxon>Bacteria</taxon>
        <taxon>Bacillati</taxon>
        <taxon>Actinomycetota</taxon>
        <taxon>Actinomycetes</taxon>
        <taxon>Motilibacterales</taxon>
        <taxon>Motilibacteraceae</taxon>
        <taxon>Motilibacter</taxon>
    </lineage>
</organism>
<feature type="region of interest" description="Disordered" evidence="2">
    <location>
        <begin position="43"/>
        <end position="71"/>
    </location>
</feature>
<evidence type="ECO:0000313" key="6">
    <source>
        <dbReference type="Proteomes" id="UP000800981"/>
    </source>
</evidence>
<dbReference type="Proteomes" id="UP000800981">
    <property type="component" value="Unassembled WGS sequence"/>
</dbReference>
<dbReference type="SUPFAM" id="SSF49879">
    <property type="entry name" value="SMAD/FHA domain"/>
    <property type="match status" value="1"/>
</dbReference>